<dbReference type="Pfam" id="PF00326">
    <property type="entry name" value="Peptidase_S9"/>
    <property type="match status" value="1"/>
</dbReference>
<reference evidence="4" key="1">
    <citation type="submission" date="2022-10" db="EMBL/GenBank/DDBJ databases">
        <title>Culturing micro-colonial fungi from biological soil crusts in the Mojave desert and describing Neophaeococcomyces mojavensis, and introducing the new genera and species Taxawa tesnikishii.</title>
        <authorList>
            <person name="Kurbessoian T."/>
            <person name="Stajich J.E."/>
        </authorList>
    </citation>
    <scope>NUCLEOTIDE SEQUENCE</scope>
    <source>
        <strain evidence="4">TK_41</strain>
    </source>
</reference>
<dbReference type="GO" id="GO:0008236">
    <property type="term" value="F:serine-type peptidase activity"/>
    <property type="evidence" value="ECO:0007669"/>
    <property type="project" value="InterPro"/>
</dbReference>
<dbReference type="InterPro" id="IPR013094">
    <property type="entry name" value="AB_hydrolase_3"/>
</dbReference>
<dbReference type="EMBL" id="JAPDRK010000002">
    <property type="protein sequence ID" value="KAJ9615822.1"/>
    <property type="molecule type" value="Genomic_DNA"/>
</dbReference>
<dbReference type="InterPro" id="IPR029058">
    <property type="entry name" value="AB_hydrolase_fold"/>
</dbReference>
<keyword evidence="5" id="KW-1185">Reference proteome</keyword>
<dbReference type="AlphaFoldDB" id="A0AA38XLR4"/>
<dbReference type="Gene3D" id="3.40.50.1820">
    <property type="entry name" value="alpha/beta hydrolase"/>
    <property type="match status" value="1"/>
</dbReference>
<evidence type="ECO:0000256" key="1">
    <source>
        <dbReference type="ARBA" id="ARBA00022801"/>
    </source>
</evidence>
<dbReference type="PANTHER" id="PTHR48081">
    <property type="entry name" value="AB HYDROLASE SUPERFAMILY PROTEIN C4A8.06C"/>
    <property type="match status" value="1"/>
</dbReference>
<evidence type="ECO:0000313" key="5">
    <source>
        <dbReference type="Proteomes" id="UP001172673"/>
    </source>
</evidence>
<evidence type="ECO:0000259" key="2">
    <source>
        <dbReference type="Pfam" id="PF00326"/>
    </source>
</evidence>
<protein>
    <recommendedName>
        <fullName evidence="6">Alpha/beta hydrolase fold-3 domain-containing protein</fullName>
    </recommendedName>
</protein>
<organism evidence="4 5">
    <name type="scientific">Cladophialophora chaetospira</name>
    <dbReference type="NCBI Taxonomy" id="386627"/>
    <lineage>
        <taxon>Eukaryota</taxon>
        <taxon>Fungi</taxon>
        <taxon>Dikarya</taxon>
        <taxon>Ascomycota</taxon>
        <taxon>Pezizomycotina</taxon>
        <taxon>Eurotiomycetes</taxon>
        <taxon>Chaetothyriomycetidae</taxon>
        <taxon>Chaetothyriales</taxon>
        <taxon>Herpotrichiellaceae</taxon>
        <taxon>Cladophialophora</taxon>
    </lineage>
</organism>
<accession>A0AA38XLR4</accession>
<dbReference type="InterPro" id="IPR001375">
    <property type="entry name" value="Peptidase_S9_cat"/>
</dbReference>
<sequence>MATISFPKFAAFTVLSTTYKTVHGHPIEVYTLIPKLLLENITPASQSQSSSKPAPLPLVVKFHGGFLVAGDAIYEEWFPQWLVDYTLQHSALVVLPNYRLLPEANGLEILEDVHDFWAWLKTDFQTYLKKEAEGVEVDLGKVLVTGESAGGYLSIQSALGSSGGLAKACVATYPVLDVSSRFYTEEYEKAILGAPMLPKEVLAEHIEAIEEDAKNGKKRVVTGATPPQRLPFALSIVQQGLYKKFLGDDKILDPFQRVDDVDAKDMPPILIIHGKEDTAVPVEGSEKWVEKVKGKFGNEKVELILRPGDHGFDNEPSITLEAPWLKDGLVTATEAWLR</sequence>
<dbReference type="Pfam" id="PF07859">
    <property type="entry name" value="Abhydrolase_3"/>
    <property type="match status" value="1"/>
</dbReference>
<dbReference type="GO" id="GO:0006508">
    <property type="term" value="P:proteolysis"/>
    <property type="evidence" value="ECO:0007669"/>
    <property type="project" value="InterPro"/>
</dbReference>
<dbReference type="SUPFAM" id="SSF53474">
    <property type="entry name" value="alpha/beta-Hydrolases"/>
    <property type="match status" value="1"/>
</dbReference>
<name>A0AA38XLR4_9EURO</name>
<dbReference type="Proteomes" id="UP001172673">
    <property type="component" value="Unassembled WGS sequence"/>
</dbReference>
<comment type="caution">
    <text evidence="4">The sequence shown here is derived from an EMBL/GenBank/DDBJ whole genome shotgun (WGS) entry which is preliminary data.</text>
</comment>
<evidence type="ECO:0000259" key="3">
    <source>
        <dbReference type="Pfam" id="PF07859"/>
    </source>
</evidence>
<gene>
    <name evidence="4" type="ORF">H2200_001899</name>
</gene>
<dbReference type="PANTHER" id="PTHR48081:SF3">
    <property type="entry name" value="ALPHA_BETA HYDROLASE FOLD-3 DOMAIN-CONTAINING PROTEIN"/>
    <property type="match status" value="1"/>
</dbReference>
<dbReference type="InterPro" id="IPR050300">
    <property type="entry name" value="GDXG_lipolytic_enzyme"/>
</dbReference>
<feature type="domain" description="Alpha/beta hydrolase fold-3" evidence="3">
    <location>
        <begin position="59"/>
        <end position="209"/>
    </location>
</feature>
<evidence type="ECO:0000313" key="4">
    <source>
        <dbReference type="EMBL" id="KAJ9615822.1"/>
    </source>
</evidence>
<feature type="domain" description="Peptidase S9 prolyl oligopeptidase catalytic" evidence="2">
    <location>
        <begin position="257"/>
        <end position="312"/>
    </location>
</feature>
<proteinExistence type="predicted"/>
<keyword evidence="1" id="KW-0378">Hydrolase</keyword>
<evidence type="ECO:0008006" key="6">
    <source>
        <dbReference type="Google" id="ProtNLM"/>
    </source>
</evidence>